<dbReference type="AlphaFoldDB" id="A0A940WKY1"/>
<dbReference type="EMBL" id="JAFCNB010000019">
    <property type="protein sequence ID" value="MBP2707416.1"/>
    <property type="molecule type" value="Genomic_DNA"/>
</dbReference>
<dbReference type="InterPro" id="IPR011051">
    <property type="entry name" value="RmlC_Cupin_sf"/>
</dbReference>
<dbReference type="RefSeq" id="WP_210158682.1">
    <property type="nucleotide sequence ID" value="NZ_JAFCNB010000019.1"/>
</dbReference>
<evidence type="ECO:0000313" key="4">
    <source>
        <dbReference type="Proteomes" id="UP000674234"/>
    </source>
</evidence>
<dbReference type="Pfam" id="PF07883">
    <property type="entry name" value="Cupin_2"/>
    <property type="match status" value="1"/>
</dbReference>
<dbReference type="InterPro" id="IPR053146">
    <property type="entry name" value="QDO-like"/>
</dbReference>
<dbReference type="SUPFAM" id="SSF51182">
    <property type="entry name" value="RmlC-like cupins"/>
    <property type="match status" value="1"/>
</dbReference>
<feature type="region of interest" description="Disordered" evidence="1">
    <location>
        <begin position="173"/>
        <end position="192"/>
    </location>
</feature>
<dbReference type="Gene3D" id="2.60.120.10">
    <property type="entry name" value="Jelly Rolls"/>
    <property type="match status" value="1"/>
</dbReference>
<keyword evidence="4" id="KW-1185">Reference proteome</keyword>
<name>A0A940WKY1_9ACTN</name>
<reference evidence="3" key="1">
    <citation type="submission" date="2021-02" db="EMBL/GenBank/DDBJ databases">
        <title>Draft genome sequence of Microbispora sp. RL4-1S isolated from rice leaves in Thailand.</title>
        <authorList>
            <person name="Muangham S."/>
            <person name="Duangmal K."/>
        </authorList>
    </citation>
    <scope>NUCLEOTIDE SEQUENCE</scope>
    <source>
        <strain evidence="3">RL4-1S</strain>
    </source>
</reference>
<dbReference type="InterPro" id="IPR013096">
    <property type="entry name" value="Cupin_2"/>
</dbReference>
<protein>
    <submittedName>
        <fullName evidence="3">Cupin domain-containing protein</fullName>
    </submittedName>
</protein>
<organism evidence="3 4">
    <name type="scientific">Microbispora oryzae</name>
    <dbReference type="NCBI Taxonomy" id="2806554"/>
    <lineage>
        <taxon>Bacteria</taxon>
        <taxon>Bacillati</taxon>
        <taxon>Actinomycetota</taxon>
        <taxon>Actinomycetes</taxon>
        <taxon>Streptosporangiales</taxon>
        <taxon>Streptosporangiaceae</taxon>
        <taxon>Microbispora</taxon>
    </lineage>
</organism>
<evidence type="ECO:0000256" key="1">
    <source>
        <dbReference type="SAM" id="MobiDB-lite"/>
    </source>
</evidence>
<dbReference type="InterPro" id="IPR014710">
    <property type="entry name" value="RmlC-like_jellyroll"/>
</dbReference>
<gene>
    <name evidence="3" type="ORF">JOL79_26890</name>
</gene>
<proteinExistence type="predicted"/>
<evidence type="ECO:0000313" key="3">
    <source>
        <dbReference type="EMBL" id="MBP2707416.1"/>
    </source>
</evidence>
<sequence>MTVIDPNDARAVLVRAGEAEVLGEFPNTLELLADAETTGGLVSAIRSKIGKNTDGPPPHYHNEAAEIFYIIDGGLHVLTGEHVVTVGAGDFLVVPPRTPHAFSTPAHTGVDMVIFKPGAERFGYFRLGDLVRRGEASPQEILDAQDLYDNHFHHSAVWRRFRGAEAENRLLVLPPNDDATPGQGRDGDTRWT</sequence>
<evidence type="ECO:0000259" key="2">
    <source>
        <dbReference type="Pfam" id="PF07883"/>
    </source>
</evidence>
<accession>A0A940WKY1</accession>
<feature type="domain" description="Cupin type-2" evidence="2">
    <location>
        <begin position="51"/>
        <end position="107"/>
    </location>
</feature>
<comment type="caution">
    <text evidence="3">The sequence shown here is derived from an EMBL/GenBank/DDBJ whole genome shotgun (WGS) entry which is preliminary data.</text>
</comment>
<dbReference type="PANTHER" id="PTHR36440">
    <property type="entry name" value="PUTATIVE (AFU_ORTHOLOGUE AFUA_8G07350)-RELATED"/>
    <property type="match status" value="1"/>
</dbReference>
<dbReference type="PANTHER" id="PTHR36440:SF1">
    <property type="entry name" value="PUTATIVE (AFU_ORTHOLOGUE AFUA_8G07350)-RELATED"/>
    <property type="match status" value="1"/>
</dbReference>
<dbReference type="Proteomes" id="UP000674234">
    <property type="component" value="Unassembled WGS sequence"/>
</dbReference>